<feature type="binding site" evidence="4">
    <location>
        <position position="14"/>
    </location>
    <ligand>
        <name>Zn(2+)</name>
        <dbReference type="ChEBI" id="CHEBI:29105"/>
    </ligand>
</feature>
<dbReference type="EC" id="3.5.1.103" evidence="4"/>
<feature type="region of interest" description="Disordered" evidence="5">
    <location>
        <begin position="309"/>
        <end position="342"/>
    </location>
</feature>
<keyword evidence="3 4" id="KW-0862">Zinc</keyword>
<name>A0ABX1C9T9_9ACTN</name>
<comment type="function">
    <text evidence="4">Catalyzes the deacetylation of 1D-myo-inositol 2-acetamido-2-deoxy-alpha-D-glucopyranoside (GlcNAc-Ins) in the mycothiol biosynthesis pathway.</text>
</comment>
<proteinExistence type="inferred from homology"/>
<evidence type="ECO:0000256" key="2">
    <source>
        <dbReference type="ARBA" id="ARBA00022801"/>
    </source>
</evidence>
<dbReference type="Proteomes" id="UP000727056">
    <property type="component" value="Unassembled WGS sequence"/>
</dbReference>
<keyword evidence="7" id="KW-1185">Reference proteome</keyword>
<dbReference type="PANTHER" id="PTHR12993:SF26">
    <property type="entry name" value="1D-MYO-INOSITOL 2-ACETAMIDO-2-DEOXY-ALPHA-D-GLUCOPYRANOSIDE DEACETYLASE"/>
    <property type="match status" value="1"/>
</dbReference>
<keyword evidence="2 4" id="KW-0378">Hydrolase</keyword>
<dbReference type="Gene3D" id="3.40.50.10320">
    <property type="entry name" value="LmbE-like"/>
    <property type="match status" value="1"/>
</dbReference>
<keyword evidence="1 4" id="KW-0479">Metal-binding</keyword>
<evidence type="ECO:0000256" key="5">
    <source>
        <dbReference type="SAM" id="MobiDB-lite"/>
    </source>
</evidence>
<feature type="binding site" evidence="4">
    <location>
        <position position="17"/>
    </location>
    <ligand>
        <name>Zn(2+)</name>
        <dbReference type="ChEBI" id="CHEBI:29105"/>
    </ligand>
</feature>
<comment type="cofactor">
    <cofactor evidence="4">
        <name>Zn(2+)</name>
        <dbReference type="ChEBI" id="CHEBI:29105"/>
    </cofactor>
    <text evidence="4">Binds 1 zinc ion per subunit.</text>
</comment>
<dbReference type="SUPFAM" id="SSF102588">
    <property type="entry name" value="LmbE-like"/>
    <property type="match status" value="1"/>
</dbReference>
<feature type="binding site" evidence="4">
    <location>
        <position position="150"/>
    </location>
    <ligand>
        <name>Zn(2+)</name>
        <dbReference type="ChEBI" id="CHEBI:29105"/>
    </ligand>
</feature>
<comment type="caution">
    <text evidence="6">The sequence shown here is derived from an EMBL/GenBank/DDBJ whole genome shotgun (WGS) entry which is preliminary data.</text>
</comment>
<dbReference type="RefSeq" id="WP_168087807.1">
    <property type="nucleotide sequence ID" value="NZ_BHZH01000069.1"/>
</dbReference>
<reference evidence="6 7" key="1">
    <citation type="submission" date="2020-03" db="EMBL/GenBank/DDBJ databases">
        <title>Draft genome of Streptomyces sp. ventii, isolated from the Axial Seamount in the Pacific Ocean, and resequencing of the two type strains Streptomyces lonarensis strain NCL 716 and Streptomyces bohaiensis strain 11A07.</title>
        <authorList>
            <person name="Loughran R.M."/>
            <person name="Pfannmuller K.M."/>
            <person name="Wasson B.J."/>
            <person name="Deadmond M.C."/>
            <person name="Paddock B.E."/>
            <person name="Koyack M.J."/>
            <person name="Gallegos D.A."/>
            <person name="Mitchell E.A."/>
            <person name="Ushijima B."/>
            <person name="Saw J.H."/>
            <person name="Mcphail K.L."/>
            <person name="Videau P."/>
        </authorList>
    </citation>
    <scope>NUCLEOTIDE SEQUENCE [LARGE SCALE GENOMIC DNA]</scope>
    <source>
        <strain evidence="6 7">11A07</strain>
    </source>
</reference>
<dbReference type="InterPro" id="IPR017810">
    <property type="entry name" value="Mycothiol_biosynthesis_MshB"/>
</dbReference>
<dbReference type="InterPro" id="IPR024078">
    <property type="entry name" value="LmbE-like_dom_sf"/>
</dbReference>
<dbReference type="GO" id="GO:0035595">
    <property type="term" value="F:N-acetylglucosaminylinositol deacetylase activity"/>
    <property type="evidence" value="ECO:0007669"/>
    <property type="project" value="UniProtKB-EC"/>
</dbReference>
<accession>A0ABX1C9T9</accession>
<organism evidence="6 7">
    <name type="scientific">Streptomyces bohaiensis</name>
    <dbReference type="NCBI Taxonomy" id="1431344"/>
    <lineage>
        <taxon>Bacteria</taxon>
        <taxon>Bacillati</taxon>
        <taxon>Actinomycetota</taxon>
        <taxon>Actinomycetes</taxon>
        <taxon>Kitasatosporales</taxon>
        <taxon>Streptomycetaceae</taxon>
        <taxon>Streptomyces</taxon>
    </lineage>
</organism>
<comment type="similarity">
    <text evidence="4">Belongs to the MshB deacetylase family.</text>
</comment>
<dbReference type="InterPro" id="IPR003737">
    <property type="entry name" value="GlcNAc_PI_deacetylase-related"/>
</dbReference>
<dbReference type="EMBL" id="JAAVJC010000049">
    <property type="protein sequence ID" value="NJQ15026.1"/>
    <property type="molecule type" value="Genomic_DNA"/>
</dbReference>
<evidence type="ECO:0000256" key="1">
    <source>
        <dbReference type="ARBA" id="ARBA00022723"/>
    </source>
</evidence>
<evidence type="ECO:0000313" key="6">
    <source>
        <dbReference type="EMBL" id="NJQ15026.1"/>
    </source>
</evidence>
<dbReference type="HAMAP" id="MF_01696">
    <property type="entry name" value="MshB"/>
    <property type="match status" value="1"/>
</dbReference>
<gene>
    <name evidence="4 6" type="primary">mshB</name>
    <name evidence="6" type="ORF">HCN52_08715</name>
</gene>
<evidence type="ECO:0000256" key="4">
    <source>
        <dbReference type="HAMAP-Rule" id="MF_01696"/>
    </source>
</evidence>
<sequence>MSDGPPGVLLVHAHPDDESINNGVTMAACVELGVPVTLVTCTRGEEGEVIPASLAELTSDREDRLGAHRVTELADAMAELGVTDHRFLTIAGETPRDSGMMGLPHNERPGAFWGVDLDRAAAELAAVIRETRPATVITYDPDGGYGHPDHIQAHRVATRAVELAAAPEPPGLRSDPPAAAPARPHRVARVLWNSVPRSAAEAALRRLRDTGPHGDASRVGPDGGPATAVAALADIPGVVDEAAIDWRVEGSDRQVSAKAAAMRAHRSQVTVVPSRTGAPETEFVLSNVLLQPLWPTEWYRLVSGEPFGADDAGPFLPGAPCPDGETGETDGTGGSRPGTVRP</sequence>
<evidence type="ECO:0000256" key="3">
    <source>
        <dbReference type="ARBA" id="ARBA00022833"/>
    </source>
</evidence>
<protein>
    <recommendedName>
        <fullName evidence="4">1D-myo-inositol 2-acetamido-2-deoxy-alpha-D-glucopyranoside deacetylase</fullName>
        <shortName evidence="4">GlcNAc-Ins deacetylase</shortName>
        <ecNumber evidence="4">3.5.1.103</ecNumber>
    </recommendedName>
    <alternativeName>
        <fullName evidence="4">N-acetyl-1-D-myo-inositol-2-amino-2-deoxy-alpha-D-glucopyranoside deacetylase</fullName>
    </alternativeName>
</protein>
<dbReference type="Pfam" id="PF02585">
    <property type="entry name" value="PIG-L"/>
    <property type="match status" value="1"/>
</dbReference>
<comment type="catalytic activity">
    <reaction evidence="4">
        <text>1D-myo-inositol 2-acetamido-2-deoxy-alpha-D-glucopyranoside + H2O = 1D-myo-inositol 2-amino-2-deoxy-alpha-D-glucopyranoside + acetate</text>
        <dbReference type="Rhea" id="RHEA:26180"/>
        <dbReference type="ChEBI" id="CHEBI:15377"/>
        <dbReference type="ChEBI" id="CHEBI:30089"/>
        <dbReference type="ChEBI" id="CHEBI:52442"/>
        <dbReference type="ChEBI" id="CHEBI:58886"/>
        <dbReference type="EC" id="3.5.1.103"/>
    </reaction>
</comment>
<dbReference type="NCBIfam" id="TIGR03445">
    <property type="entry name" value="mycothiol_MshB"/>
    <property type="match status" value="1"/>
</dbReference>
<dbReference type="PANTHER" id="PTHR12993">
    <property type="entry name" value="N-ACETYLGLUCOSAMINYL-PHOSPHATIDYLINOSITOL DE-N-ACETYLASE-RELATED"/>
    <property type="match status" value="1"/>
</dbReference>
<evidence type="ECO:0000313" key="7">
    <source>
        <dbReference type="Proteomes" id="UP000727056"/>
    </source>
</evidence>